<reference evidence="4 5" key="1">
    <citation type="submission" date="2011-12" db="EMBL/GenBank/DDBJ databases">
        <title>The genome sequence of the flagella-specific Agrobacterium bacteriophage 7-7-1.</title>
        <authorList>
            <person name="Schmitt R."/>
            <person name="Van den Bossche A."/>
            <person name="Lavigne R."/>
            <person name="Kropinski A.M."/>
        </authorList>
    </citation>
    <scope>NUCLEOTIDE SEQUENCE [LARGE SCALE GENOMIC DNA]</scope>
</reference>
<evidence type="ECO:0000313" key="5">
    <source>
        <dbReference type="Proteomes" id="UP000003754"/>
    </source>
</evidence>
<proteinExistence type="predicted"/>
<protein>
    <submittedName>
        <fullName evidence="4">Portal protein</fullName>
    </submittedName>
</protein>
<dbReference type="EMBL" id="JQ312117">
    <property type="protein sequence ID" value="AFH19810.1"/>
    <property type="molecule type" value="Genomic_DNA"/>
</dbReference>
<keyword evidence="2" id="KW-1160">Virus entry into host cell</keyword>
<evidence type="ECO:0000256" key="2">
    <source>
        <dbReference type="ARBA" id="ARBA00023009"/>
    </source>
</evidence>
<evidence type="ECO:0000256" key="1">
    <source>
        <dbReference type="ARBA" id="ARBA00022950"/>
    </source>
</evidence>
<dbReference type="Pfam" id="PF04860">
    <property type="entry name" value="Phage_portal"/>
    <property type="match status" value="1"/>
</dbReference>
<name>J7F8Z5_9CAUD</name>
<keyword evidence="3" id="KW-0231">Viral genome packaging</keyword>
<keyword evidence="2" id="KW-1171">Viral genome ejection through host cell envelope</keyword>
<dbReference type="Proteomes" id="UP000003754">
    <property type="component" value="Segment"/>
</dbReference>
<organism evidence="4 5">
    <name type="scientific">Agrobacterium phage 7-7-1</name>
    <dbReference type="NCBI Taxonomy" id="1161931"/>
    <lineage>
        <taxon>Viruses</taxon>
        <taxon>Duplodnaviria</taxon>
        <taxon>Heunggongvirae</taxon>
        <taxon>Uroviricota</taxon>
        <taxon>Caudoviricetes</taxon>
        <taxon>Schmittlotzvirus</taxon>
        <taxon>Schmittlotzvirus sv771</taxon>
    </lineage>
</organism>
<dbReference type="KEGG" id="vg:14012065"/>
<dbReference type="InterPro" id="IPR006944">
    <property type="entry name" value="Phage/GTA_portal"/>
</dbReference>
<keyword evidence="5" id="KW-1185">Reference proteome</keyword>
<gene>
    <name evidence="4" type="ORF">7-7-1_000113</name>
</gene>
<evidence type="ECO:0000256" key="3">
    <source>
        <dbReference type="ARBA" id="ARBA00023219"/>
    </source>
</evidence>
<accession>J7F8Z5</accession>
<keyword evidence="1" id="KW-1188">Viral release from host cell</keyword>
<evidence type="ECO:0000313" key="4">
    <source>
        <dbReference type="EMBL" id="AFH19810.1"/>
    </source>
</evidence>
<keyword evidence="2" id="KW-1162">Viral penetration into host cytoplasm</keyword>
<sequence length="415" mass="45476">MRIPFIQQKAAITPPAPSANPAKIFIRRLFNSGIAKSVVSYSNVMAAARAMEHPVVFRCLDKLGLTVQSVKWYVGADPDISGTGMSAKERKALQQVLNRPNSAMSGAQLRYAATLSWACFGRMAFKVSVMGDGSVNAIWPLGIPFLKQEFNKYGEVTTFQYGDEGNRESIKSFYSAAKNEKGRPIENYAFMIVKPSINGAMNLDVQNTPLQAVGMPVALYNGLMERALEQCDGTPNSKWFVTAGRDIGEVQSKEIKDGIDDTKPGGDSAGEIIFVFGEDVKLQEIKNDLSDIHSKIPLDDQARTIAGNFGIPIALLGFAAADGSKFASNYDESRKAFFEDTIEPGYLTPMEDGFSMFLCAPGSRVIFDRDSIPALKKSRADIAAVYEKVTFIDENEKREVTGWPKKEGQKPNDDA</sequence>
<keyword evidence="1" id="KW-0118">Viral capsid assembly</keyword>
<dbReference type="RefSeq" id="YP_007006568.1">
    <property type="nucleotide sequence ID" value="NC_019519.1"/>
</dbReference>
<dbReference type="GeneID" id="14012065"/>